<feature type="domain" description="NlpC/P60" evidence="7">
    <location>
        <begin position="508"/>
        <end position="646"/>
    </location>
</feature>
<dbReference type="EMBL" id="CP009245">
    <property type="protein sequence ID" value="APT84782.1"/>
    <property type="molecule type" value="Genomic_DNA"/>
</dbReference>
<dbReference type="GO" id="GO:0008234">
    <property type="term" value="F:cysteine-type peptidase activity"/>
    <property type="evidence" value="ECO:0007669"/>
    <property type="project" value="UniProtKB-KW"/>
</dbReference>
<feature type="region of interest" description="Disordered" evidence="6">
    <location>
        <begin position="1"/>
        <end position="23"/>
    </location>
</feature>
<feature type="compositionally biased region" description="Low complexity" evidence="6">
    <location>
        <begin position="430"/>
        <end position="476"/>
    </location>
</feature>
<dbReference type="AlphaFoldDB" id="A0A1L7CFZ8"/>
<evidence type="ECO:0000313" key="8">
    <source>
        <dbReference type="EMBL" id="APT84782.1"/>
    </source>
</evidence>
<feature type="region of interest" description="Disordered" evidence="6">
    <location>
        <begin position="207"/>
        <end position="233"/>
    </location>
</feature>
<accession>A0A1L7CFZ8</accession>
<evidence type="ECO:0000256" key="5">
    <source>
        <dbReference type="SAM" id="Coils"/>
    </source>
</evidence>
<dbReference type="PROSITE" id="PS51935">
    <property type="entry name" value="NLPC_P60"/>
    <property type="match status" value="1"/>
</dbReference>
<feature type="region of interest" description="Disordered" evidence="6">
    <location>
        <begin position="399"/>
        <end position="476"/>
    </location>
</feature>
<keyword evidence="5" id="KW-0175">Coiled coil</keyword>
<keyword evidence="4" id="KW-0788">Thiol protease</keyword>
<comment type="similarity">
    <text evidence="1">Belongs to the peptidase C40 family.</text>
</comment>
<evidence type="ECO:0000259" key="7">
    <source>
        <dbReference type="PROSITE" id="PS51935"/>
    </source>
</evidence>
<feature type="region of interest" description="Disordered" evidence="6">
    <location>
        <begin position="254"/>
        <end position="370"/>
    </location>
</feature>
<proteinExistence type="inferred from homology"/>
<dbReference type="PANTHER" id="PTHR47359:SF3">
    <property type="entry name" value="NLP_P60 DOMAIN-CONTAINING PROTEIN-RELATED"/>
    <property type="match status" value="1"/>
</dbReference>
<feature type="compositionally biased region" description="Basic and acidic residues" evidence="6">
    <location>
        <begin position="357"/>
        <end position="370"/>
    </location>
</feature>
<reference evidence="8 9" key="1">
    <citation type="submission" date="2014-08" db="EMBL/GenBank/DDBJ databases">
        <title>Complete genome sequence of Corynebacterium aquilae S-613T(T) (=DSM 44791(T)), isolated from the choana of a healthy golden eagle.</title>
        <authorList>
            <person name="Ruckert C."/>
            <person name="Albersmeier A."/>
            <person name="Winkler A."/>
            <person name="Kalinowski J."/>
        </authorList>
    </citation>
    <scope>NUCLEOTIDE SEQUENCE [LARGE SCALE GENOMIC DNA]</scope>
    <source>
        <strain evidence="8 9">S-613</strain>
    </source>
</reference>
<feature type="compositionally biased region" description="Low complexity" evidence="6">
    <location>
        <begin position="346"/>
        <end position="356"/>
    </location>
</feature>
<evidence type="ECO:0000256" key="4">
    <source>
        <dbReference type="ARBA" id="ARBA00022807"/>
    </source>
</evidence>
<feature type="compositionally biased region" description="Basic and acidic residues" evidence="6">
    <location>
        <begin position="277"/>
        <end position="293"/>
    </location>
</feature>
<evidence type="ECO:0000256" key="6">
    <source>
        <dbReference type="SAM" id="MobiDB-lite"/>
    </source>
</evidence>
<feature type="coiled-coil region" evidence="5">
    <location>
        <begin position="42"/>
        <end position="118"/>
    </location>
</feature>
<evidence type="ECO:0000313" key="9">
    <source>
        <dbReference type="Proteomes" id="UP000185478"/>
    </source>
</evidence>
<evidence type="ECO:0000256" key="1">
    <source>
        <dbReference type="ARBA" id="ARBA00007074"/>
    </source>
</evidence>
<feature type="compositionally biased region" description="Low complexity" evidence="6">
    <location>
        <begin position="264"/>
        <end position="276"/>
    </location>
</feature>
<keyword evidence="2" id="KW-0645">Protease</keyword>
<dbReference type="InterPro" id="IPR051794">
    <property type="entry name" value="PG_Endopeptidase_C40"/>
</dbReference>
<evidence type="ECO:0000256" key="2">
    <source>
        <dbReference type="ARBA" id="ARBA00022670"/>
    </source>
</evidence>
<evidence type="ECO:0000256" key="3">
    <source>
        <dbReference type="ARBA" id="ARBA00022801"/>
    </source>
</evidence>
<dbReference type="Gene3D" id="3.90.1720.10">
    <property type="entry name" value="endopeptidase domain like (from Nostoc punctiforme)"/>
    <property type="match status" value="1"/>
</dbReference>
<dbReference type="InterPro" id="IPR038765">
    <property type="entry name" value="Papain-like_cys_pep_sf"/>
</dbReference>
<dbReference type="KEGG" id="caqu:CAQU_06540"/>
<sequence>MALSSAVVTTTLTSPSFADPANPDDAAIATADAQVAASDKEVADLVATLTQAESDIAALENEMGGLREAVNKALVDLHDAQASAEEARQKAKEAREDLDRTQSEMEVAQARLDELSRAAYKQGATTPGITTVAGADAARDALDRKTYIRTTAEAQEKAIAELDRLRTEKANNESALRLARNLADERAAAAQEAERVARTKIEENSAKIQQRTAERDQLVAERDAAQQKLDASRSHAGQLLNQRKEYEQFQAALAEKAKADKAAQEAAAARAAAAADAEAKRQAAAEASKKAEAHTANTPAAAGTASAAPAAPAQPAQPATPQTQPETATTAAADTATQERQKAAEAARQAAEAAAAAEREAQQRAADEKAAEDARKAAEVAASLAAAALVAIAAPNHTEVDNPYPNDPEADDVPVAATNNDDTIDVNGLAPTRTATPNTTTPTTTTRAPQAPATTTATPAEPESNATELGDNSGDLLNLLDQLTNTTKPGSLKEVTNTASTVVSGSREEKIEKVIARAMSQIGTPYAWGGGDANGPTKGIRDGGVADAHGDYNKIGFDCSGLTLYAFAGVGIALPHYTGYQYQRGTKVDPSQMQRGDLIFYGPNAENHVAIYLGDGQMIEAPQSGSTVHISPVRWGGMSPKVVRLI</sequence>
<dbReference type="Pfam" id="PF00877">
    <property type="entry name" value="NLPC_P60"/>
    <property type="match status" value="1"/>
</dbReference>
<dbReference type="InterPro" id="IPR000064">
    <property type="entry name" value="NLP_P60_dom"/>
</dbReference>
<protein>
    <recommendedName>
        <fullName evidence="7">NlpC/P60 domain-containing protein</fullName>
    </recommendedName>
</protein>
<organism evidence="8 9">
    <name type="scientific">Corynebacterium aquilae DSM 44791</name>
    <dbReference type="NCBI Taxonomy" id="1431546"/>
    <lineage>
        <taxon>Bacteria</taxon>
        <taxon>Bacillati</taxon>
        <taxon>Actinomycetota</taxon>
        <taxon>Actinomycetes</taxon>
        <taxon>Mycobacteriales</taxon>
        <taxon>Corynebacteriaceae</taxon>
        <taxon>Corynebacterium</taxon>
    </lineage>
</organism>
<name>A0A1L7CFZ8_9CORY</name>
<dbReference type="PANTHER" id="PTHR47359">
    <property type="entry name" value="PEPTIDOGLYCAN DL-ENDOPEPTIDASE CWLO"/>
    <property type="match status" value="1"/>
</dbReference>
<feature type="compositionally biased region" description="Low complexity" evidence="6">
    <location>
        <begin position="294"/>
        <end position="336"/>
    </location>
</feature>
<keyword evidence="3" id="KW-0378">Hydrolase</keyword>
<keyword evidence="9" id="KW-1185">Reference proteome</keyword>
<dbReference type="Proteomes" id="UP000185478">
    <property type="component" value="Chromosome"/>
</dbReference>
<dbReference type="NCBIfam" id="NF046048">
    <property type="entry name" value="NlpC_P60_DIP1281"/>
    <property type="match status" value="1"/>
</dbReference>
<dbReference type="GO" id="GO:0006508">
    <property type="term" value="P:proteolysis"/>
    <property type="evidence" value="ECO:0007669"/>
    <property type="project" value="UniProtKB-KW"/>
</dbReference>
<dbReference type="SUPFAM" id="SSF54001">
    <property type="entry name" value="Cysteine proteinases"/>
    <property type="match status" value="1"/>
</dbReference>
<dbReference type="STRING" id="1431546.CAQU_06540"/>
<feature type="compositionally biased region" description="Basic and acidic residues" evidence="6">
    <location>
        <begin position="212"/>
        <end position="233"/>
    </location>
</feature>
<gene>
    <name evidence="8" type="ORF">CAQU_06540</name>
</gene>